<dbReference type="EMBL" id="CM045768">
    <property type="protein sequence ID" value="KAI7984436.1"/>
    <property type="molecule type" value="Genomic_DNA"/>
</dbReference>
<accession>A0ACC0F8Q2</accession>
<evidence type="ECO:0000313" key="2">
    <source>
        <dbReference type="Proteomes" id="UP001060215"/>
    </source>
</evidence>
<protein>
    <submittedName>
        <fullName evidence="1">Receptor-like protein kinase ANXUR1</fullName>
    </submittedName>
</protein>
<gene>
    <name evidence="1" type="ORF">LOK49_LG15G00099</name>
</gene>
<evidence type="ECO:0000313" key="1">
    <source>
        <dbReference type="EMBL" id="KAI7984436.1"/>
    </source>
</evidence>
<name>A0ACC0F8Q2_9ERIC</name>
<comment type="caution">
    <text evidence="1">The sequence shown here is derived from an EMBL/GenBank/DDBJ whole genome shotgun (WGS) entry which is preliminary data.</text>
</comment>
<organism evidence="1 2">
    <name type="scientific">Camellia lanceoleosa</name>
    <dbReference type="NCBI Taxonomy" id="1840588"/>
    <lineage>
        <taxon>Eukaryota</taxon>
        <taxon>Viridiplantae</taxon>
        <taxon>Streptophyta</taxon>
        <taxon>Embryophyta</taxon>
        <taxon>Tracheophyta</taxon>
        <taxon>Spermatophyta</taxon>
        <taxon>Magnoliopsida</taxon>
        <taxon>eudicotyledons</taxon>
        <taxon>Gunneridae</taxon>
        <taxon>Pentapetalae</taxon>
        <taxon>asterids</taxon>
        <taxon>Ericales</taxon>
        <taxon>Theaceae</taxon>
        <taxon>Camellia</taxon>
    </lineage>
</organism>
<keyword evidence="2" id="KW-1185">Reference proteome</keyword>
<proteinExistence type="predicted"/>
<reference evidence="1 2" key="1">
    <citation type="journal article" date="2022" name="Plant J.">
        <title>Chromosome-level genome of Camellia lanceoleosa provides a valuable resource for understanding genome evolution and self-incompatibility.</title>
        <authorList>
            <person name="Gong W."/>
            <person name="Xiao S."/>
            <person name="Wang L."/>
            <person name="Liao Z."/>
            <person name="Chang Y."/>
            <person name="Mo W."/>
            <person name="Hu G."/>
            <person name="Li W."/>
            <person name="Zhao G."/>
            <person name="Zhu H."/>
            <person name="Hu X."/>
            <person name="Ji K."/>
            <person name="Xiang X."/>
            <person name="Song Q."/>
            <person name="Yuan D."/>
            <person name="Jin S."/>
            <person name="Zhang L."/>
        </authorList>
    </citation>
    <scope>NUCLEOTIDE SEQUENCE [LARGE SCALE GENOMIC DNA]</scope>
    <source>
        <strain evidence="1">SQ_2022a</strain>
    </source>
</reference>
<sequence length="831" mass="90882">MPLPQAFGVGGTHVLTDAVDKHETSEALEVDPSMENEEALGTDGMDGFLSDLANAIPGIDEAMSFAEMLNIVMPLPQAFGVGGTHVLTDAVDKNETSEALEVDPSMENEEALGTDGMDGFLSDLANAIPGIDEAMSFTEMLNIVMPLPQAFGVGGTHVLTDAVDKNETSEALDQPFLPSSFLLNFASNDGTDLNNMHNVPKTWTSLMREYSMWILEEIFLEMPLLLSAIASILVMHGKLGSSAVEFLAVIGIMDPKLGVPLLLTILFYTNIFSGTGKDTNFHDMLEVDPSMENEEALGTDGMDGFLSDLANAIPGIDEAMSFAEMLNCGNKDGGTDNDGRKWESDSKYLVTSDKSVEAVAQVQDPSVPSPIPYMHARFFKSETTYKFDVNGSSRYFLRLHFYPSSYPDFNTTNSYFSVVAGGVTVLNNFSASIAAQALTQAYLMKEFSLAPLNKDSLSVTFKPSDKYNGSFAFVNGIELIPSPELFDLATMVGFDDQPLSVNSANVQTMWRLNVGGQYISPSNDSSGLGRSWYDDSPYIFSAASGVTNQADNDVTIQYRNFSASIALVDVYRTSRQMGFDGNVTKSFNLTWAFQVDGNFTYLMRLHFCEYELSKINERVFDIFINNQTAIKNADVIAWSSQKGVPFYKDFAIYVPDGAGDEMLWLALWPDNSLHPLYLDAILNGLEIFKISDANSNLAGPNPTISAMMQKQLDEEAKRAFSSDQPKKTYTTALIGGAVGGAVAFAFGSFVIKVKGPEGWSWDPDQVKYISCQLVRKYKLRASRPDFNVEVRGSAEVELGFENGLVDDIFFVPGYDIRGSVVAQAAPIFDML</sequence>
<dbReference type="Proteomes" id="UP001060215">
    <property type="component" value="Chromosome 11"/>
</dbReference>